<feature type="compositionally biased region" description="Basic and acidic residues" evidence="1">
    <location>
        <begin position="59"/>
        <end position="73"/>
    </location>
</feature>
<accession>A0ABR3LSY1</accession>
<feature type="compositionally biased region" description="Polar residues" evidence="1">
    <location>
        <begin position="37"/>
        <end position="54"/>
    </location>
</feature>
<evidence type="ECO:0000256" key="1">
    <source>
        <dbReference type="SAM" id="MobiDB-lite"/>
    </source>
</evidence>
<dbReference type="EMBL" id="JAYMGO010000019">
    <property type="protein sequence ID" value="KAL1255555.1"/>
    <property type="molecule type" value="Genomic_DNA"/>
</dbReference>
<evidence type="ECO:0000313" key="2">
    <source>
        <dbReference type="EMBL" id="KAL1255555.1"/>
    </source>
</evidence>
<protein>
    <submittedName>
        <fullName evidence="2">Uncharacterized protein</fullName>
    </submittedName>
</protein>
<evidence type="ECO:0000313" key="3">
    <source>
        <dbReference type="Proteomes" id="UP001558613"/>
    </source>
</evidence>
<reference evidence="2 3" key="1">
    <citation type="submission" date="2023-09" db="EMBL/GenBank/DDBJ databases">
        <authorList>
            <person name="Wang M."/>
        </authorList>
    </citation>
    <scope>NUCLEOTIDE SEQUENCE [LARGE SCALE GENOMIC DNA]</scope>
    <source>
        <strain evidence="2">GT-2023</strain>
        <tissue evidence="2">Liver</tissue>
    </source>
</reference>
<dbReference type="Proteomes" id="UP001558613">
    <property type="component" value="Unassembled WGS sequence"/>
</dbReference>
<proteinExistence type="predicted"/>
<keyword evidence="3" id="KW-1185">Reference proteome</keyword>
<comment type="caution">
    <text evidence="2">The sequence shown here is derived from an EMBL/GenBank/DDBJ whole genome shotgun (WGS) entry which is preliminary data.</text>
</comment>
<feature type="region of interest" description="Disordered" evidence="1">
    <location>
        <begin position="37"/>
        <end position="73"/>
    </location>
</feature>
<name>A0ABR3LSY1_9TELE</name>
<gene>
    <name evidence="2" type="ORF">QQF64_013616</name>
</gene>
<organism evidence="2 3">
    <name type="scientific">Cirrhinus molitorella</name>
    <name type="common">mud carp</name>
    <dbReference type="NCBI Taxonomy" id="172907"/>
    <lineage>
        <taxon>Eukaryota</taxon>
        <taxon>Metazoa</taxon>
        <taxon>Chordata</taxon>
        <taxon>Craniata</taxon>
        <taxon>Vertebrata</taxon>
        <taxon>Euteleostomi</taxon>
        <taxon>Actinopterygii</taxon>
        <taxon>Neopterygii</taxon>
        <taxon>Teleostei</taxon>
        <taxon>Ostariophysi</taxon>
        <taxon>Cypriniformes</taxon>
        <taxon>Cyprinidae</taxon>
        <taxon>Labeoninae</taxon>
        <taxon>Labeonini</taxon>
        <taxon>Cirrhinus</taxon>
    </lineage>
</organism>
<sequence length="73" mass="8070">MKTVSRTPASSCSKLVQMRRYREGVYPFLFPSVISSLNLPSPTQTRNTPNSGGSPSPVEKLEKKEQGSDVKKE</sequence>